<reference evidence="1" key="1">
    <citation type="submission" date="2022-07" db="EMBL/GenBank/DDBJ databases">
        <authorList>
            <person name="Asif M."/>
            <person name="Alvi I.A."/>
            <person name="Rehman S.U."/>
        </authorList>
    </citation>
    <scope>NUCLEOTIDE SEQUENCE</scope>
</reference>
<gene>
    <name evidence="1" type="ORF">SBP_00052</name>
</gene>
<accession>A0A9X9JUM4</accession>
<evidence type="ECO:0000313" key="1">
    <source>
        <dbReference type="EMBL" id="UYE94804.1"/>
    </source>
</evidence>
<evidence type="ECO:0000313" key="2">
    <source>
        <dbReference type="Proteomes" id="UP001163296"/>
    </source>
</evidence>
<proteinExistence type="predicted"/>
<dbReference type="EMBL" id="OP114730">
    <property type="protein sequence ID" value="UYE94804.1"/>
    <property type="molecule type" value="Genomic_DNA"/>
</dbReference>
<name>A0A9X9JUM4_9CAUD</name>
<sequence>MTYKCVACGHLHHHLDRVEKKGVNYTMCPKCGCGGFTKQK</sequence>
<protein>
    <submittedName>
        <fullName evidence="1">Uncharacterized protein</fullName>
    </submittedName>
</protein>
<organism evidence="1 2">
    <name type="scientific">Klebsiella phage SBP</name>
    <dbReference type="NCBI Taxonomy" id="2973661"/>
    <lineage>
        <taxon>Viruses</taxon>
        <taxon>Duplodnaviria</taxon>
        <taxon>Heunggongvirae</taxon>
        <taxon>Uroviricota</taxon>
        <taxon>Caudoviricetes</taxon>
        <taxon>Jameshumphriesvirinae</taxon>
        <taxon>Zewailvirus</taxon>
        <taxon>Zewailvirus SBP</taxon>
    </lineage>
</organism>
<keyword evidence="2" id="KW-1185">Reference proteome</keyword>
<dbReference type="Proteomes" id="UP001163296">
    <property type="component" value="Segment"/>
</dbReference>